<evidence type="ECO:0000313" key="2">
    <source>
        <dbReference type="EMBL" id="SVD92122.1"/>
    </source>
</evidence>
<accession>A0A382Z9F8</accession>
<protein>
    <submittedName>
        <fullName evidence="2">Uncharacterized protein</fullName>
    </submittedName>
</protein>
<name>A0A382Z9F8_9ZZZZ</name>
<gene>
    <name evidence="2" type="ORF">METZ01_LOCUS444976</name>
</gene>
<evidence type="ECO:0000256" key="1">
    <source>
        <dbReference type="SAM" id="MobiDB-lite"/>
    </source>
</evidence>
<dbReference type="EMBL" id="UINC01182101">
    <property type="protein sequence ID" value="SVD92122.1"/>
    <property type="molecule type" value="Genomic_DNA"/>
</dbReference>
<reference evidence="2" key="1">
    <citation type="submission" date="2018-05" db="EMBL/GenBank/DDBJ databases">
        <authorList>
            <person name="Lanie J.A."/>
            <person name="Ng W.-L."/>
            <person name="Kazmierczak K.M."/>
            <person name="Andrzejewski T.M."/>
            <person name="Davidsen T.M."/>
            <person name="Wayne K.J."/>
            <person name="Tettelin H."/>
            <person name="Glass J.I."/>
            <person name="Rusch D."/>
            <person name="Podicherti R."/>
            <person name="Tsui H.-C.T."/>
            <person name="Winkler M.E."/>
        </authorList>
    </citation>
    <scope>NUCLEOTIDE SEQUENCE</scope>
</reference>
<organism evidence="2">
    <name type="scientific">marine metagenome</name>
    <dbReference type="NCBI Taxonomy" id="408172"/>
    <lineage>
        <taxon>unclassified sequences</taxon>
        <taxon>metagenomes</taxon>
        <taxon>ecological metagenomes</taxon>
    </lineage>
</organism>
<feature type="compositionally biased region" description="Basic and acidic residues" evidence="1">
    <location>
        <begin position="51"/>
        <end position="61"/>
    </location>
</feature>
<proteinExistence type="predicted"/>
<feature type="region of interest" description="Disordered" evidence="1">
    <location>
        <begin position="1"/>
        <end position="21"/>
    </location>
</feature>
<dbReference type="AlphaFoldDB" id="A0A382Z9F8"/>
<sequence length="72" mass="7551">MTFDGGGELDGVFKRDEPTSEGVLQCPSCGLSPFGAAIGGQYPNCGTALDGEDRTEQKSEALRLTATRRSVV</sequence>
<feature type="non-terminal residue" evidence="2">
    <location>
        <position position="72"/>
    </location>
</feature>
<feature type="region of interest" description="Disordered" evidence="1">
    <location>
        <begin position="49"/>
        <end position="72"/>
    </location>
</feature>